<dbReference type="AlphaFoldDB" id="E3RM51"/>
<name>E3RM51_PYRTT</name>
<gene>
    <name evidence="1" type="ORF">PTT_09490</name>
</gene>
<reference evidence="1 2" key="1">
    <citation type="journal article" date="2010" name="Genome Biol.">
        <title>A first genome assembly of the barley fungal pathogen Pyrenophora teres f. teres.</title>
        <authorList>
            <person name="Ellwood S.R."/>
            <person name="Liu Z."/>
            <person name="Syme R.A."/>
            <person name="Lai Z."/>
            <person name="Hane J.K."/>
            <person name="Keiper F."/>
            <person name="Moffat C.S."/>
            <person name="Oliver R.P."/>
            <person name="Friesen T.L."/>
        </authorList>
    </citation>
    <scope>NUCLEOTIDE SEQUENCE [LARGE SCALE GENOMIC DNA]</scope>
    <source>
        <strain evidence="1 2">0-1</strain>
    </source>
</reference>
<dbReference type="OrthoDB" id="3800703at2759"/>
<proteinExistence type="predicted"/>
<evidence type="ECO:0000313" key="2">
    <source>
        <dbReference type="Proteomes" id="UP000001067"/>
    </source>
</evidence>
<sequence>MTPAAARERMDIIYWNLDPPLFISLENGEVDAWTTNLPQGVLKRMLKEDGQLDYDLARGRLHRLFVGEFVELIRPEEQHAEKNRRLLADWRKAYEEKYGKKFKDDMEAVNAFIERYGEDTAVLREPFLAASPLHWPSMDYLLALKYSDKRKATSDPESPPKNKKPKK</sequence>
<organism evidence="2">
    <name type="scientific">Pyrenophora teres f. teres (strain 0-1)</name>
    <name type="common">Barley net blotch fungus</name>
    <name type="synonym">Drechslera teres f. teres</name>
    <dbReference type="NCBI Taxonomy" id="861557"/>
    <lineage>
        <taxon>Eukaryota</taxon>
        <taxon>Fungi</taxon>
        <taxon>Dikarya</taxon>
        <taxon>Ascomycota</taxon>
        <taxon>Pezizomycotina</taxon>
        <taxon>Dothideomycetes</taxon>
        <taxon>Pleosporomycetidae</taxon>
        <taxon>Pleosporales</taxon>
        <taxon>Pleosporineae</taxon>
        <taxon>Pleosporaceae</taxon>
        <taxon>Pyrenophora</taxon>
    </lineage>
</organism>
<protein>
    <submittedName>
        <fullName evidence="1">Uncharacterized protein</fullName>
    </submittedName>
</protein>
<dbReference type="KEGG" id="pte:PTT_09490"/>
<keyword evidence="2" id="KW-1185">Reference proteome</keyword>
<accession>E3RM51</accession>
<dbReference type="EMBL" id="GL533946">
    <property type="protein sequence ID" value="EFQ93214.1"/>
    <property type="molecule type" value="Genomic_DNA"/>
</dbReference>
<evidence type="ECO:0000313" key="1">
    <source>
        <dbReference type="EMBL" id="EFQ93214.1"/>
    </source>
</evidence>
<dbReference type="HOGENOM" id="CLU_1595385_0_0_1"/>
<dbReference type="Proteomes" id="UP000001067">
    <property type="component" value="Unassembled WGS sequence"/>
</dbReference>